<name>A0A5C5VGH5_9BACT</name>
<evidence type="ECO:0000256" key="5">
    <source>
        <dbReference type="ARBA" id="ARBA00022840"/>
    </source>
</evidence>
<keyword evidence="2 7" id="KW-0808">Transferase</keyword>
<accession>A0A5C5VGH5</accession>
<dbReference type="GO" id="GO:0005524">
    <property type="term" value="F:ATP binding"/>
    <property type="evidence" value="ECO:0007669"/>
    <property type="project" value="UniProtKB-KW"/>
</dbReference>
<dbReference type="SMART" id="SM00220">
    <property type="entry name" value="S_TKc"/>
    <property type="match status" value="1"/>
</dbReference>
<dbReference type="InterPro" id="IPR011009">
    <property type="entry name" value="Kinase-like_dom_sf"/>
</dbReference>
<evidence type="ECO:0000259" key="6">
    <source>
        <dbReference type="PROSITE" id="PS50011"/>
    </source>
</evidence>
<keyword evidence="1" id="KW-0723">Serine/threonine-protein kinase</keyword>
<sequence length="304" mass="32851">MATAPSTTTRTIFGGGARRKMVGRMGPWQLTQLLAEGALSRVYLARPADSPDSAATYAIKALRREWWQDATAIETMRREAWVGRQASHPNLVSVLGAQVSQPPFYVALPRLVGESLSSALARGVRPTLPQTLWIARQVCQALDALNQQAGVIHADVKPSNIFLSPDGHATLLDLGFCQTHSEAKSWAARPVIGTLNYIAPEMVTSACSADRRSDLYSLGATMYELLSGRPPFLAEGPAELIALHRQAKPECIRSAAPGTPKAVASLIHRLLAKDPLRRPNSPAETADELARLEIACFAYHQASA</sequence>
<organism evidence="7 8">
    <name type="scientific">Posidoniimonas corsicana</name>
    <dbReference type="NCBI Taxonomy" id="1938618"/>
    <lineage>
        <taxon>Bacteria</taxon>
        <taxon>Pseudomonadati</taxon>
        <taxon>Planctomycetota</taxon>
        <taxon>Planctomycetia</taxon>
        <taxon>Pirellulales</taxon>
        <taxon>Lacipirellulaceae</taxon>
        <taxon>Posidoniimonas</taxon>
    </lineage>
</organism>
<keyword evidence="4 7" id="KW-0418">Kinase</keyword>
<dbReference type="PANTHER" id="PTHR24351">
    <property type="entry name" value="RIBOSOMAL PROTEIN S6 KINASE"/>
    <property type="match status" value="1"/>
</dbReference>
<feature type="domain" description="Protein kinase" evidence="6">
    <location>
        <begin position="28"/>
        <end position="290"/>
    </location>
</feature>
<evidence type="ECO:0000313" key="7">
    <source>
        <dbReference type="EMBL" id="TWT37758.1"/>
    </source>
</evidence>
<dbReference type="PROSITE" id="PS00108">
    <property type="entry name" value="PROTEIN_KINASE_ST"/>
    <property type="match status" value="1"/>
</dbReference>
<dbReference type="Gene3D" id="3.30.200.20">
    <property type="entry name" value="Phosphorylase Kinase, domain 1"/>
    <property type="match status" value="1"/>
</dbReference>
<dbReference type="RefSeq" id="WP_146565068.1">
    <property type="nucleotide sequence ID" value="NZ_SIHJ01000001.1"/>
</dbReference>
<dbReference type="CDD" id="cd14014">
    <property type="entry name" value="STKc_PknB_like"/>
    <property type="match status" value="1"/>
</dbReference>
<proteinExistence type="predicted"/>
<dbReference type="GO" id="GO:0004674">
    <property type="term" value="F:protein serine/threonine kinase activity"/>
    <property type="evidence" value="ECO:0007669"/>
    <property type="project" value="UniProtKB-KW"/>
</dbReference>
<dbReference type="InterPro" id="IPR008271">
    <property type="entry name" value="Ser/Thr_kinase_AS"/>
</dbReference>
<dbReference type="SUPFAM" id="SSF56112">
    <property type="entry name" value="Protein kinase-like (PK-like)"/>
    <property type="match status" value="1"/>
</dbReference>
<dbReference type="Pfam" id="PF00069">
    <property type="entry name" value="Pkinase"/>
    <property type="match status" value="1"/>
</dbReference>
<gene>
    <name evidence="7" type="primary">prkC_8</name>
    <name evidence="7" type="ORF">KOR34_27210</name>
</gene>
<dbReference type="Gene3D" id="1.10.510.10">
    <property type="entry name" value="Transferase(Phosphotransferase) domain 1"/>
    <property type="match status" value="1"/>
</dbReference>
<dbReference type="EC" id="2.7.11.1" evidence="7"/>
<protein>
    <submittedName>
        <fullName evidence="7">Serine/threonine-protein kinase PrkC</fullName>
        <ecNumber evidence="7">2.7.11.1</ecNumber>
    </submittedName>
</protein>
<reference evidence="7 8" key="1">
    <citation type="submission" date="2019-02" db="EMBL/GenBank/DDBJ databases">
        <title>Deep-cultivation of Planctomycetes and their phenomic and genomic characterization uncovers novel biology.</title>
        <authorList>
            <person name="Wiegand S."/>
            <person name="Jogler M."/>
            <person name="Boedeker C."/>
            <person name="Pinto D."/>
            <person name="Vollmers J."/>
            <person name="Rivas-Marin E."/>
            <person name="Kohn T."/>
            <person name="Peeters S.H."/>
            <person name="Heuer A."/>
            <person name="Rast P."/>
            <person name="Oberbeckmann S."/>
            <person name="Bunk B."/>
            <person name="Jeske O."/>
            <person name="Meyerdierks A."/>
            <person name="Storesund J.E."/>
            <person name="Kallscheuer N."/>
            <person name="Luecker S."/>
            <person name="Lage O.M."/>
            <person name="Pohl T."/>
            <person name="Merkel B.J."/>
            <person name="Hornburger P."/>
            <person name="Mueller R.-W."/>
            <person name="Bruemmer F."/>
            <person name="Labrenz M."/>
            <person name="Spormann A.M."/>
            <person name="Op Den Camp H."/>
            <person name="Overmann J."/>
            <person name="Amann R."/>
            <person name="Jetten M.S.M."/>
            <person name="Mascher T."/>
            <person name="Medema M.H."/>
            <person name="Devos D.P."/>
            <person name="Kaster A.-K."/>
            <person name="Ovreas L."/>
            <person name="Rohde M."/>
            <person name="Galperin M.Y."/>
            <person name="Jogler C."/>
        </authorList>
    </citation>
    <scope>NUCLEOTIDE SEQUENCE [LARGE SCALE GENOMIC DNA]</scope>
    <source>
        <strain evidence="7 8">KOR34</strain>
    </source>
</reference>
<comment type="caution">
    <text evidence="7">The sequence shown here is derived from an EMBL/GenBank/DDBJ whole genome shotgun (WGS) entry which is preliminary data.</text>
</comment>
<dbReference type="EMBL" id="SIHJ01000001">
    <property type="protein sequence ID" value="TWT37758.1"/>
    <property type="molecule type" value="Genomic_DNA"/>
</dbReference>
<keyword evidence="5" id="KW-0067">ATP-binding</keyword>
<dbReference type="Proteomes" id="UP000316714">
    <property type="component" value="Unassembled WGS sequence"/>
</dbReference>
<keyword evidence="3" id="KW-0547">Nucleotide-binding</keyword>
<keyword evidence="8" id="KW-1185">Reference proteome</keyword>
<evidence type="ECO:0000256" key="2">
    <source>
        <dbReference type="ARBA" id="ARBA00022679"/>
    </source>
</evidence>
<dbReference type="AlphaFoldDB" id="A0A5C5VGH5"/>
<dbReference type="PROSITE" id="PS50011">
    <property type="entry name" value="PROTEIN_KINASE_DOM"/>
    <property type="match status" value="1"/>
</dbReference>
<evidence type="ECO:0000313" key="8">
    <source>
        <dbReference type="Proteomes" id="UP000316714"/>
    </source>
</evidence>
<evidence type="ECO:0000256" key="1">
    <source>
        <dbReference type="ARBA" id="ARBA00022527"/>
    </source>
</evidence>
<evidence type="ECO:0000256" key="3">
    <source>
        <dbReference type="ARBA" id="ARBA00022741"/>
    </source>
</evidence>
<dbReference type="OrthoDB" id="9801841at2"/>
<evidence type="ECO:0000256" key="4">
    <source>
        <dbReference type="ARBA" id="ARBA00022777"/>
    </source>
</evidence>
<dbReference type="InterPro" id="IPR000719">
    <property type="entry name" value="Prot_kinase_dom"/>
</dbReference>